<accession>A0A5F1ZQJ2</accession>
<organism evidence="2 5">
    <name type="scientific">Leptospira langatensis</name>
    <dbReference type="NCBI Taxonomy" id="2484983"/>
    <lineage>
        <taxon>Bacteria</taxon>
        <taxon>Pseudomonadati</taxon>
        <taxon>Spirochaetota</taxon>
        <taxon>Spirochaetia</taxon>
        <taxon>Leptospirales</taxon>
        <taxon>Leptospiraceae</taxon>
        <taxon>Leptospira</taxon>
    </lineage>
</organism>
<evidence type="ECO:0000313" key="2">
    <source>
        <dbReference type="EMBL" id="TGK01799.1"/>
    </source>
</evidence>
<feature type="transmembrane region" description="Helical" evidence="1">
    <location>
        <begin position="20"/>
        <end position="40"/>
    </location>
</feature>
<sequence length="168" mass="18843">MNSPNEKIKSFIKSNEILSLATQFILLLCELFLKIFQYFYDPLRNLSIFLTGLGLVIGYFYYGGYWSSIANRILPPNPVLVSRSCDDKSTSVGNLEYSVRVVTNVRNTGGSGKVVIEAAIQQGDEQWTKSEMIDMEPHQTTESVIVFDEVSLFDVTPSCSVKVFAYGK</sequence>
<keyword evidence="1" id="KW-1133">Transmembrane helix</keyword>
<evidence type="ECO:0000256" key="1">
    <source>
        <dbReference type="SAM" id="Phobius"/>
    </source>
</evidence>
<gene>
    <name evidence="2" type="ORF">EHO57_08330</name>
    <name evidence="3" type="ORF">EHQ53_15090</name>
</gene>
<keyword evidence="1" id="KW-0812">Transmembrane</keyword>
<feature type="transmembrane region" description="Helical" evidence="1">
    <location>
        <begin position="46"/>
        <end position="62"/>
    </location>
</feature>
<dbReference type="Proteomes" id="UP000297946">
    <property type="component" value="Unassembled WGS sequence"/>
</dbReference>
<reference evidence="4 5" key="2">
    <citation type="journal article" date="2019" name="PLoS Negl. Trop. Dis.">
        <title>Revisiting the worldwide diversity of Leptospira species in the environment.</title>
        <authorList>
            <person name="Vincent A.T."/>
            <person name="Schiettekatte O."/>
            <person name="Bourhy P."/>
            <person name="Veyrier F.J."/>
            <person name="Picardeau M."/>
        </authorList>
    </citation>
    <scope>NUCLEOTIDE SEQUENCE [LARGE SCALE GENOMIC DNA]</scope>
    <source>
        <strain evidence="4">201702690</strain>
        <strain evidence="2 5">SSW18</strain>
    </source>
</reference>
<dbReference type="Proteomes" id="UP000297273">
    <property type="component" value="Unassembled WGS sequence"/>
</dbReference>
<proteinExistence type="predicted"/>
<comment type="caution">
    <text evidence="2">The sequence shown here is derived from an EMBL/GenBank/DDBJ whole genome shotgun (WGS) entry which is preliminary data.</text>
</comment>
<evidence type="ECO:0000313" key="3">
    <source>
        <dbReference type="EMBL" id="TGL39406.1"/>
    </source>
</evidence>
<keyword evidence="1" id="KW-0472">Membrane</keyword>
<name>A0A5F1ZQJ2_9LEPT</name>
<protein>
    <submittedName>
        <fullName evidence="2">Uncharacterized protein</fullName>
    </submittedName>
</protein>
<dbReference type="EMBL" id="RQER01000005">
    <property type="protein sequence ID" value="TGK01799.1"/>
    <property type="molecule type" value="Genomic_DNA"/>
</dbReference>
<reference evidence="3" key="1">
    <citation type="submission" date="2018-10" db="EMBL/GenBank/DDBJ databases">
        <authorList>
            <person name="Vincent A.T."/>
            <person name="Schiettekatte O."/>
            <person name="Bourhy P."/>
            <person name="Veyrier F.J."/>
            <person name="Picardeau M."/>
        </authorList>
    </citation>
    <scope>NUCLEOTIDE SEQUENCE</scope>
    <source>
        <strain evidence="3">201702690</strain>
    </source>
</reference>
<evidence type="ECO:0000313" key="4">
    <source>
        <dbReference type="Proteomes" id="UP000297273"/>
    </source>
</evidence>
<dbReference type="OrthoDB" id="347737at2"/>
<keyword evidence="4" id="KW-1185">Reference proteome</keyword>
<evidence type="ECO:0000313" key="5">
    <source>
        <dbReference type="Proteomes" id="UP000297946"/>
    </source>
</evidence>
<dbReference type="EMBL" id="RQGC01000012">
    <property type="protein sequence ID" value="TGL39406.1"/>
    <property type="molecule type" value="Genomic_DNA"/>
</dbReference>
<dbReference type="AlphaFoldDB" id="A0A5F1ZQJ2"/>